<feature type="signal peptide" evidence="1">
    <location>
        <begin position="1"/>
        <end position="30"/>
    </location>
</feature>
<evidence type="ECO:0000256" key="1">
    <source>
        <dbReference type="SAM" id="SignalP"/>
    </source>
</evidence>
<evidence type="ECO:0000313" key="3">
    <source>
        <dbReference type="Proteomes" id="UP001602287"/>
    </source>
</evidence>
<dbReference type="EMBL" id="JBIAZM010000002">
    <property type="protein sequence ID" value="MFF5199164.1"/>
    <property type="molecule type" value="Genomic_DNA"/>
</dbReference>
<evidence type="ECO:0000313" key="2">
    <source>
        <dbReference type="EMBL" id="MFF5199164.1"/>
    </source>
</evidence>
<dbReference type="RefSeq" id="WP_030330749.1">
    <property type="nucleotide sequence ID" value="NZ_JBEXXF010000009.1"/>
</dbReference>
<accession>A0ABW6VND5</accession>
<sequence length="123" mass="12865">MSKSALVKRVGVATAVAAALTVTMAQPAFAAASISHHQTQAQADNNPGSGTAWVWVYSGKEREATGGTVEYQLTNGGSGSLQVGRGQSASKDPGSKIRAFRACTNYYVDGYDFTACSSWAYFS</sequence>
<dbReference type="Proteomes" id="UP001602287">
    <property type="component" value="Unassembled WGS sequence"/>
</dbReference>
<proteinExistence type="predicted"/>
<keyword evidence="3" id="KW-1185">Reference proteome</keyword>
<keyword evidence="1" id="KW-0732">Signal</keyword>
<comment type="caution">
    <text evidence="2">The sequence shown here is derived from an EMBL/GenBank/DDBJ whole genome shotgun (WGS) entry which is preliminary data.</text>
</comment>
<feature type="chain" id="PRO_5045577133" evidence="1">
    <location>
        <begin position="31"/>
        <end position="123"/>
    </location>
</feature>
<gene>
    <name evidence="2" type="ORF">ACFY3B_06105</name>
</gene>
<organism evidence="2 3">
    <name type="scientific">Micromonospora parva</name>
    <dbReference type="NCBI Taxonomy" id="1464048"/>
    <lineage>
        <taxon>Bacteria</taxon>
        <taxon>Bacillati</taxon>
        <taxon>Actinomycetota</taxon>
        <taxon>Actinomycetes</taxon>
        <taxon>Micromonosporales</taxon>
        <taxon>Micromonosporaceae</taxon>
        <taxon>Micromonospora</taxon>
    </lineage>
</organism>
<protein>
    <submittedName>
        <fullName evidence="2">Uncharacterized protein</fullName>
    </submittedName>
</protein>
<name>A0ABW6VND5_9ACTN</name>
<reference evidence="2 3" key="1">
    <citation type="submission" date="2024-10" db="EMBL/GenBank/DDBJ databases">
        <title>The Natural Products Discovery Center: Release of the First 8490 Sequenced Strains for Exploring Actinobacteria Biosynthetic Diversity.</title>
        <authorList>
            <person name="Kalkreuter E."/>
            <person name="Kautsar S.A."/>
            <person name="Yang D."/>
            <person name="Bader C.D."/>
            <person name="Teijaro C.N."/>
            <person name="Fluegel L."/>
            <person name="Davis C.M."/>
            <person name="Simpson J.R."/>
            <person name="Lauterbach L."/>
            <person name="Steele A.D."/>
            <person name="Gui C."/>
            <person name="Meng S."/>
            <person name="Li G."/>
            <person name="Viehrig K."/>
            <person name="Ye F."/>
            <person name="Su P."/>
            <person name="Kiefer A.F."/>
            <person name="Nichols A."/>
            <person name="Cepeda A.J."/>
            <person name="Yan W."/>
            <person name="Fan B."/>
            <person name="Jiang Y."/>
            <person name="Adhikari A."/>
            <person name="Zheng C.-J."/>
            <person name="Schuster L."/>
            <person name="Cowan T.M."/>
            <person name="Smanski M.J."/>
            <person name="Chevrette M.G."/>
            <person name="De Carvalho L.P.S."/>
            <person name="Shen B."/>
        </authorList>
    </citation>
    <scope>NUCLEOTIDE SEQUENCE [LARGE SCALE GENOMIC DNA]</scope>
    <source>
        <strain evidence="2 3">NPDC000140</strain>
    </source>
</reference>